<keyword evidence="1" id="KW-1133">Transmembrane helix</keyword>
<comment type="caution">
    <text evidence="3">The sequence shown here is derived from an EMBL/GenBank/DDBJ whole genome shotgun (WGS) entry which is preliminary data.</text>
</comment>
<evidence type="ECO:0000259" key="2">
    <source>
        <dbReference type="PROSITE" id="PS51724"/>
    </source>
</evidence>
<dbReference type="InterPro" id="IPR036680">
    <property type="entry name" value="SPOR-like_sf"/>
</dbReference>
<dbReference type="PROSITE" id="PS51724">
    <property type="entry name" value="SPOR"/>
    <property type="match status" value="1"/>
</dbReference>
<reference evidence="3 4" key="1">
    <citation type="submission" date="2024-08" db="EMBL/GenBank/DDBJ databases">
        <title>Draft Genome Sequence of Legionella lytica strain DSB2004, Isolated From a Fire Sprinkler System.</title>
        <authorList>
            <person name="Everhart A.D."/>
            <person name="Kidane D.T."/>
            <person name="Farone A.L."/>
            <person name="Farone M.B."/>
        </authorList>
    </citation>
    <scope>NUCLEOTIDE SEQUENCE [LARGE SCALE GENOMIC DNA]</scope>
    <source>
        <strain evidence="3 4">DSB2004</strain>
    </source>
</reference>
<protein>
    <submittedName>
        <fullName evidence="3">SPOR domain-containing protein</fullName>
    </submittedName>
</protein>
<dbReference type="SUPFAM" id="SSF110997">
    <property type="entry name" value="Sporulation related repeat"/>
    <property type="match status" value="1"/>
</dbReference>
<dbReference type="EMBL" id="JBGORX010000001">
    <property type="protein sequence ID" value="MFJ1268300.1"/>
    <property type="molecule type" value="Genomic_DNA"/>
</dbReference>
<keyword evidence="4" id="KW-1185">Reference proteome</keyword>
<feature type="domain" description="SPOR" evidence="2">
    <location>
        <begin position="164"/>
        <end position="244"/>
    </location>
</feature>
<evidence type="ECO:0000313" key="3">
    <source>
        <dbReference type="EMBL" id="MFJ1268300.1"/>
    </source>
</evidence>
<organism evidence="3 4">
    <name type="scientific">Legionella lytica</name>
    <dbReference type="NCBI Taxonomy" id="96232"/>
    <lineage>
        <taxon>Bacteria</taxon>
        <taxon>Pseudomonadati</taxon>
        <taxon>Pseudomonadota</taxon>
        <taxon>Gammaproteobacteria</taxon>
        <taxon>Legionellales</taxon>
        <taxon>Legionellaceae</taxon>
        <taxon>Legionella</taxon>
    </lineage>
</organism>
<proteinExistence type="predicted"/>
<evidence type="ECO:0000313" key="4">
    <source>
        <dbReference type="Proteomes" id="UP001615550"/>
    </source>
</evidence>
<accession>A0ABW8D9V4</accession>
<keyword evidence="1" id="KW-0812">Transmembrane</keyword>
<keyword evidence="1" id="KW-0472">Membrane</keyword>
<evidence type="ECO:0000256" key="1">
    <source>
        <dbReference type="SAM" id="Phobius"/>
    </source>
</evidence>
<dbReference type="Proteomes" id="UP001615550">
    <property type="component" value="Unassembled WGS sequence"/>
</dbReference>
<dbReference type="InterPro" id="IPR052521">
    <property type="entry name" value="Cell_div_SPOR-domain"/>
</dbReference>
<sequence>MGREYNTKRSGRAHTSAPQQILVMAVCFLLGYFTATVFDVDAISHWVNSQVLAHHEARKEAPKPQAERQAAIPPKPKFEFYTLLTNEKTPNSQPAANNASRPVTTTAAASTATVAAPNITTATAQTAVAATTVTASAAKPAPAIAKMQVPAPVRVGEVRSVAPMVSRGAFSVQVAAFKARRDAEQMKGSLTLKGFNVSIIPINHATKGIWYRVVVGPYANRTLAQRAQGDLARNSRLHGMVTAG</sequence>
<name>A0ABW8D9V4_9GAMM</name>
<dbReference type="RefSeq" id="WP_400187113.1">
    <property type="nucleotide sequence ID" value="NZ_JBGORX010000001.1"/>
</dbReference>
<feature type="transmembrane region" description="Helical" evidence="1">
    <location>
        <begin position="21"/>
        <end position="38"/>
    </location>
</feature>
<dbReference type="InterPro" id="IPR007730">
    <property type="entry name" value="SPOR-like_dom"/>
</dbReference>
<gene>
    <name evidence="3" type="ORF">ACD661_07010</name>
</gene>
<dbReference type="Pfam" id="PF05036">
    <property type="entry name" value="SPOR"/>
    <property type="match status" value="1"/>
</dbReference>
<dbReference type="PANTHER" id="PTHR38687:SF1">
    <property type="entry name" value="CELL DIVISION PROTEIN DEDD"/>
    <property type="match status" value="1"/>
</dbReference>
<dbReference type="Gene3D" id="3.30.70.1070">
    <property type="entry name" value="Sporulation related repeat"/>
    <property type="match status" value="1"/>
</dbReference>
<dbReference type="PANTHER" id="PTHR38687">
    <property type="entry name" value="CELL DIVISION PROTEIN DEDD-RELATED"/>
    <property type="match status" value="1"/>
</dbReference>